<comment type="function">
    <text evidence="3">Adenine glycosylase active on G-A mispairs. MutY also corrects error-prone DNA synthesis past GO lesions which are due to the oxidatively damaged form of guanine: 7,8-dihydro-8-oxoguanine (8-oxo-dGTP).</text>
</comment>
<evidence type="ECO:0000256" key="7">
    <source>
        <dbReference type="ARBA" id="ARBA00022723"/>
    </source>
</evidence>
<dbReference type="GO" id="GO:0004519">
    <property type="term" value="F:endonuclease activity"/>
    <property type="evidence" value="ECO:0007669"/>
    <property type="project" value="UniProtKB-KW"/>
</dbReference>
<dbReference type="CDD" id="cd00056">
    <property type="entry name" value="ENDO3c"/>
    <property type="match status" value="1"/>
</dbReference>
<dbReference type="GO" id="GO:0006298">
    <property type="term" value="P:mismatch repair"/>
    <property type="evidence" value="ECO:0007669"/>
    <property type="project" value="TreeGrafter"/>
</dbReference>
<dbReference type="GO" id="GO:0006284">
    <property type="term" value="P:base-excision repair"/>
    <property type="evidence" value="ECO:0007669"/>
    <property type="project" value="InterPro"/>
</dbReference>
<dbReference type="GO" id="GO:0016829">
    <property type="term" value="F:lyase activity"/>
    <property type="evidence" value="ECO:0007669"/>
    <property type="project" value="UniProtKB-KW"/>
</dbReference>
<evidence type="ECO:0000256" key="6">
    <source>
        <dbReference type="ARBA" id="ARBA00022023"/>
    </source>
</evidence>
<gene>
    <name evidence="16" type="ORF">Nkreftii_000717</name>
</gene>
<protein>
    <recommendedName>
        <fullName evidence="6">Adenine DNA glycosylase</fullName>
        <ecNumber evidence="5">3.2.2.31</ecNumber>
    </recommendedName>
</protein>
<dbReference type="GO" id="GO:0032357">
    <property type="term" value="F:oxidized purine DNA binding"/>
    <property type="evidence" value="ECO:0007669"/>
    <property type="project" value="TreeGrafter"/>
</dbReference>
<organism evidence="16 17">
    <name type="scientific">Candidatus Nitrospira kreftii</name>
    <dbReference type="NCBI Taxonomy" id="2652173"/>
    <lineage>
        <taxon>Bacteria</taxon>
        <taxon>Pseudomonadati</taxon>
        <taxon>Nitrospirota</taxon>
        <taxon>Nitrospiria</taxon>
        <taxon>Nitrospirales</taxon>
        <taxon>Nitrospiraceae</taxon>
        <taxon>Nitrospira</taxon>
    </lineage>
</organism>
<dbReference type="InterPro" id="IPR003265">
    <property type="entry name" value="HhH-GPD_domain"/>
</dbReference>
<dbReference type="PANTHER" id="PTHR42944:SF1">
    <property type="entry name" value="ADENINE DNA GLYCOSYLASE"/>
    <property type="match status" value="1"/>
</dbReference>
<sequence length="281" mass="32498">MNRLSGGLYECAFIKRKCRGSLIFGERDFYNTSDSTTVVRRHRDMPARPPSNKKKSRKVVLPNHSTRRRFQRRLLQWYGEHGRDLPWRKTSDPYHILVSEVMLQQTQVDRVIPKYHEFLERYPSFEDLAEAPVADVKKTWYPLGYNIRPERLHGIACETMERYGGKLPNDADELLSFKGIGRYTAGAIRSFAFNEDAPILDTNVIRVLHRVFVAEGNPKAQKAVLWELSEGLIPSGKGYDFNQAIMDFGAMVCTARDPYCLLCPMKSFCKTYPFCRTSTER</sequence>
<accession>A0A7S8IY68</accession>
<dbReference type="InterPro" id="IPR044298">
    <property type="entry name" value="MIG/MutY"/>
</dbReference>
<evidence type="ECO:0000313" key="16">
    <source>
        <dbReference type="EMBL" id="QPD02943.1"/>
    </source>
</evidence>
<dbReference type="GO" id="GO:0046872">
    <property type="term" value="F:metal ion binding"/>
    <property type="evidence" value="ECO:0007669"/>
    <property type="project" value="UniProtKB-KW"/>
</dbReference>
<evidence type="ECO:0000313" key="17">
    <source>
        <dbReference type="Proteomes" id="UP000593737"/>
    </source>
</evidence>
<keyword evidence="8" id="KW-0227">DNA damage</keyword>
<keyword evidence="11" id="KW-0411">Iron-sulfur</keyword>
<evidence type="ECO:0000256" key="11">
    <source>
        <dbReference type="ARBA" id="ARBA00023014"/>
    </source>
</evidence>
<evidence type="ECO:0000256" key="9">
    <source>
        <dbReference type="ARBA" id="ARBA00022801"/>
    </source>
</evidence>
<feature type="region of interest" description="Disordered" evidence="14">
    <location>
        <begin position="40"/>
        <end position="62"/>
    </location>
</feature>
<comment type="catalytic activity">
    <reaction evidence="1">
        <text>Hydrolyzes free adenine bases from 7,8-dihydro-8-oxoguanine:adenine mismatched double-stranded DNA, leaving an apurinic site.</text>
        <dbReference type="EC" id="3.2.2.31"/>
    </reaction>
</comment>
<feature type="domain" description="HhH-GPD" evidence="15">
    <location>
        <begin position="102"/>
        <end position="251"/>
    </location>
</feature>
<dbReference type="Pfam" id="PF00633">
    <property type="entry name" value="HHH"/>
    <property type="match status" value="1"/>
</dbReference>
<comment type="similarity">
    <text evidence="4">Belongs to the Nth/MutY family.</text>
</comment>
<keyword evidence="16" id="KW-0540">Nuclease</keyword>
<dbReference type="InterPro" id="IPR011257">
    <property type="entry name" value="DNA_glycosylase"/>
</dbReference>
<proteinExistence type="inferred from homology"/>
<comment type="cofactor">
    <cofactor evidence="2">
        <name>[4Fe-4S] cluster</name>
        <dbReference type="ChEBI" id="CHEBI:49883"/>
    </cofactor>
</comment>
<dbReference type="GO" id="GO:0035485">
    <property type="term" value="F:adenine/guanine mispair binding"/>
    <property type="evidence" value="ECO:0007669"/>
    <property type="project" value="TreeGrafter"/>
</dbReference>
<name>A0A7S8IY68_9BACT</name>
<keyword evidence="10" id="KW-0408">Iron</keyword>
<keyword evidence="9" id="KW-0378">Hydrolase</keyword>
<dbReference type="InterPro" id="IPR023170">
    <property type="entry name" value="HhH_base_excis_C"/>
</dbReference>
<evidence type="ECO:0000256" key="14">
    <source>
        <dbReference type="SAM" id="MobiDB-lite"/>
    </source>
</evidence>
<dbReference type="PANTHER" id="PTHR42944">
    <property type="entry name" value="ADENINE DNA GLYCOSYLASE"/>
    <property type="match status" value="1"/>
</dbReference>
<dbReference type="SMART" id="SM00478">
    <property type="entry name" value="ENDO3c"/>
    <property type="match status" value="1"/>
</dbReference>
<dbReference type="Pfam" id="PF00730">
    <property type="entry name" value="HhH-GPD"/>
    <property type="match status" value="1"/>
</dbReference>
<evidence type="ECO:0000256" key="5">
    <source>
        <dbReference type="ARBA" id="ARBA00012045"/>
    </source>
</evidence>
<dbReference type="GO" id="GO:0034039">
    <property type="term" value="F:8-oxo-7,8-dihydroguanine DNA N-glycosylase activity"/>
    <property type="evidence" value="ECO:0007669"/>
    <property type="project" value="TreeGrafter"/>
</dbReference>
<evidence type="ECO:0000256" key="13">
    <source>
        <dbReference type="ARBA" id="ARBA00023295"/>
    </source>
</evidence>
<evidence type="ECO:0000256" key="2">
    <source>
        <dbReference type="ARBA" id="ARBA00001966"/>
    </source>
</evidence>
<dbReference type="GO" id="GO:0000701">
    <property type="term" value="F:purine-specific mismatch base pair DNA N-glycosylase activity"/>
    <property type="evidence" value="ECO:0007669"/>
    <property type="project" value="UniProtKB-EC"/>
</dbReference>
<dbReference type="EC" id="3.2.2.31" evidence="5"/>
<keyword evidence="7" id="KW-0479">Metal-binding</keyword>
<evidence type="ECO:0000256" key="3">
    <source>
        <dbReference type="ARBA" id="ARBA00002933"/>
    </source>
</evidence>
<reference evidence="16 17" key="1">
    <citation type="journal article" date="2020" name="ISME J.">
        <title>Enrichment and physiological characterization of a novel comammox Nitrospira indicates ammonium inhibition of complete nitrification.</title>
        <authorList>
            <person name="Sakoula D."/>
            <person name="Koch H."/>
            <person name="Frank J."/>
            <person name="Jetten M.S.M."/>
            <person name="van Kessel M.A.H.J."/>
            <person name="Lucker S."/>
        </authorList>
    </citation>
    <scope>NUCLEOTIDE SEQUENCE [LARGE SCALE GENOMIC DNA]</scope>
    <source>
        <strain evidence="16">Comreactor17</strain>
    </source>
</reference>
<dbReference type="Proteomes" id="UP000593737">
    <property type="component" value="Chromosome"/>
</dbReference>
<dbReference type="AlphaFoldDB" id="A0A7S8IY68"/>
<keyword evidence="16" id="KW-0255">Endonuclease</keyword>
<evidence type="ECO:0000256" key="1">
    <source>
        <dbReference type="ARBA" id="ARBA00000843"/>
    </source>
</evidence>
<dbReference type="EMBL" id="CP047423">
    <property type="protein sequence ID" value="QPD02943.1"/>
    <property type="molecule type" value="Genomic_DNA"/>
</dbReference>
<dbReference type="GO" id="GO:0051539">
    <property type="term" value="F:4 iron, 4 sulfur cluster binding"/>
    <property type="evidence" value="ECO:0007669"/>
    <property type="project" value="InterPro"/>
</dbReference>
<dbReference type="KEGG" id="nkf:Nkreftii_000717"/>
<evidence type="ECO:0000256" key="12">
    <source>
        <dbReference type="ARBA" id="ARBA00023204"/>
    </source>
</evidence>
<keyword evidence="13" id="KW-0326">Glycosidase</keyword>
<dbReference type="InterPro" id="IPR000445">
    <property type="entry name" value="HhH_motif"/>
</dbReference>
<evidence type="ECO:0000256" key="8">
    <source>
        <dbReference type="ARBA" id="ARBA00022763"/>
    </source>
</evidence>
<dbReference type="Gene3D" id="1.10.1670.10">
    <property type="entry name" value="Helix-hairpin-Helix base-excision DNA repair enzymes (C-terminal)"/>
    <property type="match status" value="1"/>
</dbReference>
<evidence type="ECO:0000256" key="10">
    <source>
        <dbReference type="ARBA" id="ARBA00023004"/>
    </source>
</evidence>
<dbReference type="SMART" id="SM00525">
    <property type="entry name" value="FES"/>
    <property type="match status" value="1"/>
</dbReference>
<dbReference type="Gene3D" id="1.10.340.30">
    <property type="entry name" value="Hypothetical protein, domain 2"/>
    <property type="match status" value="1"/>
</dbReference>
<dbReference type="SUPFAM" id="SSF48150">
    <property type="entry name" value="DNA-glycosylase"/>
    <property type="match status" value="1"/>
</dbReference>
<keyword evidence="12" id="KW-0234">DNA repair</keyword>
<keyword evidence="16" id="KW-0456">Lyase</keyword>
<dbReference type="InterPro" id="IPR003651">
    <property type="entry name" value="Endonuclease3_FeS-loop_motif"/>
</dbReference>
<evidence type="ECO:0000256" key="4">
    <source>
        <dbReference type="ARBA" id="ARBA00008343"/>
    </source>
</evidence>
<evidence type="ECO:0000259" key="15">
    <source>
        <dbReference type="SMART" id="SM00478"/>
    </source>
</evidence>